<dbReference type="NCBIfam" id="NF033516">
    <property type="entry name" value="transpos_IS3"/>
    <property type="match status" value="1"/>
</dbReference>
<dbReference type="EMBL" id="NOJY02000007">
    <property type="protein sequence ID" value="RDY28311.1"/>
    <property type="molecule type" value="Genomic_DNA"/>
</dbReference>
<evidence type="ECO:0000313" key="3">
    <source>
        <dbReference type="EMBL" id="RDY28311.1"/>
    </source>
</evidence>
<dbReference type="PANTHER" id="PTHR46889">
    <property type="entry name" value="TRANSPOSASE INSF FOR INSERTION SEQUENCE IS3B-RELATED"/>
    <property type="match status" value="1"/>
</dbReference>
<dbReference type="InterPro" id="IPR036397">
    <property type="entry name" value="RNaseH_sf"/>
</dbReference>
<dbReference type="GO" id="GO:0015074">
    <property type="term" value="P:DNA integration"/>
    <property type="evidence" value="ECO:0007669"/>
    <property type="project" value="InterPro"/>
</dbReference>
<reference evidence="3 4" key="1">
    <citation type="journal article" date="2017" name="Genome Announc.">
        <title>Draft Genome Sequence of Romboutsia weinsteinii sp. nov. Strain CCRI-19649(T) Isolated from Surface Water.</title>
        <authorList>
            <person name="Maheux A.F."/>
            <person name="Boudreau D.K."/>
            <person name="Berube E."/>
            <person name="Boissinot M."/>
            <person name="Cantin P."/>
            <person name="Raymond F."/>
            <person name="Corbeil J."/>
            <person name="Omar R.F."/>
            <person name="Bergeron M.G."/>
        </authorList>
    </citation>
    <scope>NUCLEOTIDE SEQUENCE [LARGE SCALE GENOMIC DNA]</scope>
    <source>
        <strain evidence="3 4">CCRI-19649</strain>
    </source>
</reference>
<dbReference type="Proteomes" id="UP000215694">
    <property type="component" value="Unassembled WGS sequence"/>
</dbReference>
<dbReference type="Gene3D" id="3.30.420.10">
    <property type="entry name" value="Ribonuclease H-like superfamily/Ribonuclease H"/>
    <property type="match status" value="1"/>
</dbReference>
<dbReference type="RefSeq" id="WP_094367226.1">
    <property type="nucleotide sequence ID" value="NZ_NOJY02000007.1"/>
</dbReference>
<dbReference type="Pfam" id="PF13276">
    <property type="entry name" value="HTH_21"/>
    <property type="match status" value="1"/>
</dbReference>
<protein>
    <submittedName>
        <fullName evidence="3">IS3 family transposase</fullName>
    </submittedName>
</protein>
<gene>
    <name evidence="3" type="ORF">CHL78_005270</name>
</gene>
<dbReference type="Pfam" id="PF13333">
    <property type="entry name" value="rve_2"/>
    <property type="match status" value="1"/>
</dbReference>
<evidence type="ECO:0000259" key="2">
    <source>
        <dbReference type="PROSITE" id="PS50994"/>
    </source>
</evidence>
<dbReference type="InterPro" id="IPR025948">
    <property type="entry name" value="HTH-like_dom"/>
</dbReference>
<dbReference type="InterPro" id="IPR009057">
    <property type="entry name" value="Homeodomain-like_sf"/>
</dbReference>
<dbReference type="InterPro" id="IPR001584">
    <property type="entry name" value="Integrase_cat-core"/>
</dbReference>
<dbReference type="PROSITE" id="PS50994">
    <property type="entry name" value="INTEGRASE"/>
    <property type="match status" value="1"/>
</dbReference>
<feature type="domain" description="Integrase catalytic" evidence="2">
    <location>
        <begin position="274"/>
        <end position="438"/>
    </location>
</feature>
<dbReference type="InterPro" id="IPR050900">
    <property type="entry name" value="Transposase_IS3/IS150/IS904"/>
</dbReference>
<dbReference type="Pfam" id="PF20310">
    <property type="entry name" value="HTH_Tnp_2"/>
    <property type="match status" value="1"/>
</dbReference>
<dbReference type="Pfam" id="PF00665">
    <property type="entry name" value="rve"/>
    <property type="match status" value="1"/>
</dbReference>
<dbReference type="OrthoDB" id="9775203at2"/>
<organism evidence="3 4">
    <name type="scientific">Romboutsia weinsteinii</name>
    <dbReference type="NCBI Taxonomy" id="2020949"/>
    <lineage>
        <taxon>Bacteria</taxon>
        <taxon>Bacillati</taxon>
        <taxon>Bacillota</taxon>
        <taxon>Clostridia</taxon>
        <taxon>Peptostreptococcales</taxon>
        <taxon>Peptostreptococcaceae</taxon>
        <taxon>Romboutsia</taxon>
    </lineage>
</organism>
<dbReference type="PANTHER" id="PTHR46889:SF5">
    <property type="entry name" value="INTEGRASE PROTEIN"/>
    <property type="match status" value="1"/>
</dbReference>
<dbReference type="InterPro" id="IPR046929">
    <property type="entry name" value="HTH_Tnp"/>
</dbReference>
<dbReference type="AlphaFoldDB" id="A0A371J699"/>
<keyword evidence="4" id="KW-1185">Reference proteome</keyword>
<sequence>MSKKIFTEQEILELSKIKYIKNVSSKGITYTNEFKLQFIAEYENGKTPRNIFEDAGFDVDIIGIGRIDSASRRWKNAYKDKGVLGLEDTRTLNSGRTLNRDLTIEEVLAKKDAEIEYLKAELEFIKKLELQERQVINKKLPSSMIFRIIQNLIKDFKLYNMTRHLCKIANVSTSGYYNFLRNFKARDMRESEDIKLKEIILKAFNYRGYKKGSRTIKMILKNKFNVIMNRKKIQRIMRKYNIICPIRKPNSYKRMAKATKEHRVVPNKLNREFKQNIPGKVMLTDITYMPYGNGKTAYLSTIKDSSTNEILAYNLSNSLAIDIVTETINNLIKLKSFKLPKDAFIHSDQGAHYTSPIFQKLLKKNNLGQSMSRRGNCWDNAPQESFFGHMKDEIDYKNCTTIEELKILIDDYMNYYNNDRGQWNLKKLTPIQYRNQLLVAS</sequence>
<dbReference type="GO" id="GO:0003676">
    <property type="term" value="F:nucleic acid binding"/>
    <property type="evidence" value="ECO:0007669"/>
    <property type="project" value="InterPro"/>
</dbReference>
<name>A0A371J699_9FIRM</name>
<evidence type="ECO:0000313" key="4">
    <source>
        <dbReference type="Proteomes" id="UP000215694"/>
    </source>
</evidence>
<dbReference type="InterPro" id="IPR012337">
    <property type="entry name" value="RNaseH-like_sf"/>
</dbReference>
<proteinExistence type="predicted"/>
<comment type="function">
    <text evidence="1">Involved in the transposition of the insertion sequence.</text>
</comment>
<accession>A0A371J699</accession>
<dbReference type="SUPFAM" id="SSF46689">
    <property type="entry name" value="Homeodomain-like"/>
    <property type="match status" value="1"/>
</dbReference>
<comment type="caution">
    <text evidence="3">The sequence shown here is derived from an EMBL/GenBank/DDBJ whole genome shotgun (WGS) entry which is preliminary data.</text>
</comment>
<dbReference type="SUPFAM" id="SSF53098">
    <property type="entry name" value="Ribonuclease H-like"/>
    <property type="match status" value="1"/>
</dbReference>
<dbReference type="InterPro" id="IPR048020">
    <property type="entry name" value="Transpos_IS3"/>
</dbReference>
<evidence type="ECO:0000256" key="1">
    <source>
        <dbReference type="ARBA" id="ARBA00002286"/>
    </source>
</evidence>